<dbReference type="GO" id="GO:0046872">
    <property type="term" value="F:metal ion binding"/>
    <property type="evidence" value="ECO:0007669"/>
    <property type="project" value="UniProtKB-KW"/>
</dbReference>
<keyword evidence="5" id="KW-0819">tRNA processing</keyword>
<dbReference type="PANTHER" id="PTHR47788:SF1">
    <property type="entry name" value="A-ADDING TRNA NUCLEOTIDYLTRANSFERASE"/>
    <property type="match status" value="1"/>
</dbReference>
<dbReference type="PANTHER" id="PTHR47788">
    <property type="entry name" value="POLYA POLYMERASE"/>
    <property type="match status" value="1"/>
</dbReference>
<name>A0AAU7CV82_9BACT</name>
<dbReference type="GO" id="GO:0000049">
    <property type="term" value="F:tRNA binding"/>
    <property type="evidence" value="ECO:0007669"/>
    <property type="project" value="UniProtKB-KW"/>
</dbReference>
<dbReference type="CDD" id="cd05398">
    <property type="entry name" value="NT_ClassII-CCAase"/>
    <property type="match status" value="1"/>
</dbReference>
<comment type="cofactor">
    <cofactor evidence="1">
        <name>Mg(2+)</name>
        <dbReference type="ChEBI" id="CHEBI:18420"/>
    </cofactor>
</comment>
<evidence type="ECO:0000256" key="12">
    <source>
        <dbReference type="SAM" id="MobiDB-lite"/>
    </source>
</evidence>
<dbReference type="GO" id="GO:0000166">
    <property type="term" value="F:nucleotide binding"/>
    <property type="evidence" value="ECO:0007669"/>
    <property type="project" value="UniProtKB-KW"/>
</dbReference>
<dbReference type="KEGG" id="epl:P4G45_10345"/>
<dbReference type="EMBL" id="CP121195">
    <property type="protein sequence ID" value="XBH12115.1"/>
    <property type="molecule type" value="Genomic_DNA"/>
</dbReference>
<feature type="compositionally biased region" description="Basic residues" evidence="12">
    <location>
        <begin position="555"/>
        <end position="572"/>
    </location>
</feature>
<evidence type="ECO:0000313" key="14">
    <source>
        <dbReference type="EMBL" id="XBH08893.1"/>
    </source>
</evidence>
<feature type="region of interest" description="Disordered" evidence="12">
    <location>
        <begin position="555"/>
        <end position="587"/>
    </location>
</feature>
<evidence type="ECO:0000256" key="9">
    <source>
        <dbReference type="ARBA" id="ARBA00022842"/>
    </source>
</evidence>
<keyword evidence="10 11" id="KW-0694">RNA-binding</keyword>
<keyword evidence="3" id="KW-0820">tRNA-binding</keyword>
<evidence type="ECO:0000313" key="15">
    <source>
        <dbReference type="EMBL" id="XBH12115.1"/>
    </source>
</evidence>
<accession>A0AAU7D3K3</accession>
<sequence>MADYIYLLENRLSQGQQASLQTVREAARNKGLTVFLVGGAVRDLTSGSPVRDLDVVVQGNALKLKKDIEKAGGKISGEHEAEQTFYARFPDGVRMEIGSTLSATYPKPGKPVFKPATILEDLRRRDFTANAMAISLNDGSYGLLMDPLNGVADIENRELRLVSNYGFIEEPVRMIRAVRLGARLGWHMDEKTQERYETGKREDYIAALDDFHRGYETEEIFHEEDPLRVLRRLESEGWMKYLAPSLTAAKANVPELERLRATQTQLQLRGIHPEGSVANFPLLTAKMTPKEVAALKQSFPRQGFVAEIEALEGEAKEFATQFSGKGAAAPSQAWKLLYSSKPEAILWTAHTAKSPAVQAKFKSFYTEWPQAKQQLPYTLMQEMRIVPGVPHYEELLDKLFFELMDSKLGTVEEMKAYLEPYSPPAPPPPVHLRRARVAKKDAKPAKSRKKAAAAVEEGAEAEAVEVSAETPVAAAKPVKAAAPAKVAPAKGAAPAKVAAKHVAAPAKKAVVPAKKAAPVKKAVAKAPAKKVVAKKAAAPVKKPVAKKAVVKAVPHKAPAKVAAKKAPVKGKPAKAPAKKAVPAKKKR</sequence>
<evidence type="ECO:0000256" key="5">
    <source>
        <dbReference type="ARBA" id="ARBA00022694"/>
    </source>
</evidence>
<evidence type="ECO:0000256" key="7">
    <source>
        <dbReference type="ARBA" id="ARBA00022723"/>
    </source>
</evidence>
<keyword evidence="6" id="KW-0548">Nucleotidyltransferase</keyword>
<protein>
    <submittedName>
        <fullName evidence="14">CCA tRNA nucleotidyltransferase</fullName>
    </submittedName>
</protein>
<dbReference type="Gene3D" id="1.10.3090.10">
    <property type="entry name" value="cca-adding enzyme, domain 2"/>
    <property type="match status" value="1"/>
</dbReference>
<evidence type="ECO:0000259" key="13">
    <source>
        <dbReference type="Pfam" id="PF01743"/>
    </source>
</evidence>
<keyword evidence="8" id="KW-0547">Nucleotide-binding</keyword>
<feature type="domain" description="Poly A polymerase head" evidence="13">
    <location>
        <begin position="34"/>
        <end position="160"/>
    </location>
</feature>
<evidence type="ECO:0000256" key="3">
    <source>
        <dbReference type="ARBA" id="ARBA00022555"/>
    </source>
</evidence>
<reference evidence="14" key="1">
    <citation type="submission" date="2023-03" db="EMBL/GenBank/DDBJ databases">
        <title>Edaphobacter sp.</title>
        <authorList>
            <person name="Huber K.J."/>
            <person name="Papendorf J."/>
            <person name="Pilke C."/>
            <person name="Bunk B."/>
            <person name="Sproeer C."/>
            <person name="Pester M."/>
        </authorList>
    </citation>
    <scope>NUCLEOTIDE SEQUENCE</scope>
    <source>
        <strain evidence="14">DSM 109919</strain>
        <strain evidence="15">DSM 109920</strain>
    </source>
</reference>
<dbReference type="RefSeq" id="WP_348266403.1">
    <property type="nucleotide sequence ID" value="NZ_CP121194.1"/>
</dbReference>
<evidence type="ECO:0000256" key="4">
    <source>
        <dbReference type="ARBA" id="ARBA00022679"/>
    </source>
</evidence>
<proteinExistence type="inferred from homology"/>
<dbReference type="EMBL" id="CP121194">
    <property type="protein sequence ID" value="XBH08893.1"/>
    <property type="molecule type" value="Genomic_DNA"/>
</dbReference>
<dbReference type="InterPro" id="IPR052390">
    <property type="entry name" value="tRNA_nt/polyA_polymerase"/>
</dbReference>
<evidence type="ECO:0000256" key="1">
    <source>
        <dbReference type="ARBA" id="ARBA00001946"/>
    </source>
</evidence>
<keyword evidence="7" id="KW-0479">Metal-binding</keyword>
<dbReference type="Pfam" id="PF01743">
    <property type="entry name" value="PolyA_pol"/>
    <property type="match status" value="1"/>
</dbReference>
<dbReference type="GO" id="GO:0008033">
    <property type="term" value="P:tRNA processing"/>
    <property type="evidence" value="ECO:0007669"/>
    <property type="project" value="UniProtKB-KW"/>
</dbReference>
<dbReference type="AlphaFoldDB" id="A0AAU7CV82"/>
<evidence type="ECO:0000256" key="6">
    <source>
        <dbReference type="ARBA" id="ARBA00022695"/>
    </source>
</evidence>
<dbReference type="GO" id="GO:0016779">
    <property type="term" value="F:nucleotidyltransferase activity"/>
    <property type="evidence" value="ECO:0007669"/>
    <property type="project" value="UniProtKB-KW"/>
</dbReference>
<dbReference type="Gene3D" id="3.30.460.10">
    <property type="entry name" value="Beta Polymerase, domain 2"/>
    <property type="match status" value="1"/>
</dbReference>
<keyword evidence="4 11" id="KW-0808">Transferase</keyword>
<evidence type="ECO:0000256" key="8">
    <source>
        <dbReference type="ARBA" id="ARBA00022741"/>
    </source>
</evidence>
<gene>
    <name evidence="14" type="ORF">P4G45_10345</name>
    <name evidence="15" type="ORF">P8936_10375</name>
</gene>
<evidence type="ECO:0000256" key="2">
    <source>
        <dbReference type="ARBA" id="ARBA00007265"/>
    </source>
</evidence>
<dbReference type="SUPFAM" id="SSF81301">
    <property type="entry name" value="Nucleotidyltransferase"/>
    <property type="match status" value="1"/>
</dbReference>
<evidence type="ECO:0000256" key="11">
    <source>
        <dbReference type="RuleBase" id="RU003953"/>
    </source>
</evidence>
<organism evidence="14">
    <name type="scientific">Edaphobacter paludis</name>
    <dbReference type="NCBI Taxonomy" id="3035702"/>
    <lineage>
        <taxon>Bacteria</taxon>
        <taxon>Pseudomonadati</taxon>
        <taxon>Acidobacteriota</taxon>
        <taxon>Terriglobia</taxon>
        <taxon>Terriglobales</taxon>
        <taxon>Acidobacteriaceae</taxon>
        <taxon>Edaphobacter</taxon>
    </lineage>
</organism>
<dbReference type="SUPFAM" id="SSF81891">
    <property type="entry name" value="Poly A polymerase C-terminal region-like"/>
    <property type="match status" value="1"/>
</dbReference>
<evidence type="ECO:0000256" key="10">
    <source>
        <dbReference type="ARBA" id="ARBA00022884"/>
    </source>
</evidence>
<dbReference type="InterPro" id="IPR002646">
    <property type="entry name" value="PolA_pol_head_dom"/>
</dbReference>
<dbReference type="InterPro" id="IPR043519">
    <property type="entry name" value="NT_sf"/>
</dbReference>
<keyword evidence="9" id="KW-0460">Magnesium</keyword>
<accession>A0AAU7CV82</accession>
<comment type="similarity">
    <text evidence="2 11">Belongs to the tRNA nucleotidyltransferase/poly(A) polymerase family.</text>
</comment>